<evidence type="ECO:0000313" key="2">
    <source>
        <dbReference type="EMBL" id="MBC6466345.1"/>
    </source>
</evidence>
<dbReference type="EMBL" id="JABVEC010000008">
    <property type="protein sequence ID" value="MBC6466345.1"/>
    <property type="molecule type" value="Genomic_DNA"/>
</dbReference>
<comment type="caution">
    <text evidence="2">The sequence shown here is derived from an EMBL/GenBank/DDBJ whole genome shotgun (WGS) entry which is preliminary data.</text>
</comment>
<accession>A0ABR7LPD1</accession>
<protein>
    <recommendedName>
        <fullName evidence="1">ESAT-6-like protein</fullName>
    </recommendedName>
</protein>
<keyword evidence="3" id="KW-1185">Reference proteome</keyword>
<dbReference type="InterPro" id="IPR036689">
    <property type="entry name" value="ESAT-6-like_sf"/>
</dbReference>
<dbReference type="SUPFAM" id="SSF140453">
    <property type="entry name" value="EsxAB dimer-like"/>
    <property type="match status" value="1"/>
</dbReference>
<dbReference type="Pfam" id="PF06013">
    <property type="entry name" value="WXG100"/>
    <property type="match status" value="1"/>
</dbReference>
<evidence type="ECO:0000256" key="1">
    <source>
        <dbReference type="RuleBase" id="RU362001"/>
    </source>
</evidence>
<dbReference type="RefSeq" id="WP_187243369.1">
    <property type="nucleotide sequence ID" value="NZ_BAAAOK010000009.1"/>
</dbReference>
<proteinExistence type="inferred from homology"/>
<gene>
    <name evidence="2" type="ORF">HKK74_12645</name>
</gene>
<dbReference type="Proteomes" id="UP000805614">
    <property type="component" value="Unassembled WGS sequence"/>
</dbReference>
<organism evidence="2 3">
    <name type="scientific">Actinomadura alba</name>
    <dbReference type="NCBI Taxonomy" id="406431"/>
    <lineage>
        <taxon>Bacteria</taxon>
        <taxon>Bacillati</taxon>
        <taxon>Actinomycetota</taxon>
        <taxon>Actinomycetes</taxon>
        <taxon>Streptosporangiales</taxon>
        <taxon>Thermomonosporaceae</taxon>
        <taxon>Actinomadura</taxon>
    </lineage>
</organism>
<dbReference type="NCBIfam" id="TIGR03930">
    <property type="entry name" value="WXG100_ESAT6"/>
    <property type="match status" value="1"/>
</dbReference>
<comment type="similarity">
    <text evidence="1">Belongs to the WXG100 family.</text>
</comment>
<dbReference type="Gene3D" id="1.10.287.1060">
    <property type="entry name" value="ESAT-6-like"/>
    <property type="match status" value="1"/>
</dbReference>
<name>A0ABR7LPD1_9ACTN</name>
<reference evidence="2 3" key="1">
    <citation type="submission" date="2020-06" db="EMBL/GenBank/DDBJ databases">
        <title>Actinomadura xiongansis sp. nov., isolated from soil of Baiyangdian.</title>
        <authorList>
            <person name="Zhang X."/>
        </authorList>
    </citation>
    <scope>NUCLEOTIDE SEQUENCE [LARGE SCALE GENOMIC DNA]</scope>
    <source>
        <strain evidence="2 3">HBUM206468</strain>
    </source>
</reference>
<evidence type="ECO:0000313" key="3">
    <source>
        <dbReference type="Proteomes" id="UP000805614"/>
    </source>
</evidence>
<dbReference type="InterPro" id="IPR010310">
    <property type="entry name" value="T7SS_ESAT-6-like"/>
</dbReference>
<sequence length="106" mass="11942">MSEQSAVDRQAMAKAAQDIDASAGVIKGLQIQLEGHKSEMRRGWEGNASMAFEKVFRRFDEEFKVVLRQLEEMHQKLADTKITYEAKEQLADEAVNKVQALLNGTT</sequence>